<dbReference type="SUPFAM" id="SSF103473">
    <property type="entry name" value="MFS general substrate transporter"/>
    <property type="match status" value="2"/>
</dbReference>
<keyword evidence="3 7" id="KW-0812">Transmembrane</keyword>
<feature type="transmembrane region" description="Helical" evidence="7">
    <location>
        <begin position="465"/>
        <end position="487"/>
    </location>
</feature>
<name>A0A507QH27_MONPU</name>
<evidence type="ECO:0000256" key="6">
    <source>
        <dbReference type="SAM" id="MobiDB-lite"/>
    </source>
</evidence>
<dbReference type="PANTHER" id="PTHR43791">
    <property type="entry name" value="PERMEASE-RELATED"/>
    <property type="match status" value="1"/>
</dbReference>
<evidence type="ECO:0000256" key="4">
    <source>
        <dbReference type="ARBA" id="ARBA00022989"/>
    </source>
</evidence>
<feature type="transmembrane region" description="Helical" evidence="7">
    <location>
        <begin position="342"/>
        <end position="362"/>
    </location>
</feature>
<dbReference type="Gene3D" id="1.20.1250.20">
    <property type="entry name" value="MFS general substrate transporter like domains"/>
    <property type="match status" value="2"/>
</dbReference>
<reference evidence="9 10" key="1">
    <citation type="submission" date="2019-06" db="EMBL/GenBank/DDBJ databases">
        <title>Wine fermentation using esterase from Monascus purpureus.</title>
        <authorList>
            <person name="Geng C."/>
            <person name="Zhang Y."/>
        </authorList>
    </citation>
    <scope>NUCLEOTIDE SEQUENCE [LARGE SCALE GENOMIC DNA]</scope>
    <source>
        <strain evidence="9">HQ1</strain>
    </source>
</reference>
<dbReference type="Proteomes" id="UP000319663">
    <property type="component" value="Unassembled WGS sequence"/>
</dbReference>
<dbReference type="InterPro" id="IPR036259">
    <property type="entry name" value="MFS_trans_sf"/>
</dbReference>
<comment type="caution">
    <text evidence="9">The sequence shown here is derived from an EMBL/GenBank/DDBJ whole genome shotgun (WGS) entry which is preliminary data.</text>
</comment>
<feature type="transmembrane region" description="Helical" evidence="7">
    <location>
        <begin position="369"/>
        <end position="386"/>
    </location>
</feature>
<feature type="transmembrane region" description="Helical" evidence="7">
    <location>
        <begin position="398"/>
        <end position="420"/>
    </location>
</feature>
<feature type="transmembrane region" description="Helical" evidence="7">
    <location>
        <begin position="75"/>
        <end position="93"/>
    </location>
</feature>
<dbReference type="STRING" id="5098.A0A507QH27"/>
<feature type="region of interest" description="Disordered" evidence="6">
    <location>
        <begin position="1"/>
        <end position="20"/>
    </location>
</feature>
<evidence type="ECO:0000256" key="7">
    <source>
        <dbReference type="SAM" id="Phobius"/>
    </source>
</evidence>
<gene>
    <name evidence="9" type="ORF">MPDQ_004535</name>
</gene>
<organism evidence="9 10">
    <name type="scientific">Monascus purpureus</name>
    <name type="common">Red mold</name>
    <name type="synonym">Monascus anka</name>
    <dbReference type="NCBI Taxonomy" id="5098"/>
    <lineage>
        <taxon>Eukaryota</taxon>
        <taxon>Fungi</taxon>
        <taxon>Dikarya</taxon>
        <taxon>Ascomycota</taxon>
        <taxon>Pezizomycotina</taxon>
        <taxon>Eurotiomycetes</taxon>
        <taxon>Eurotiomycetidae</taxon>
        <taxon>Eurotiales</taxon>
        <taxon>Aspergillaceae</taxon>
        <taxon>Monascus</taxon>
    </lineage>
</organism>
<comment type="subcellular location">
    <subcellularLocation>
        <location evidence="1">Membrane</location>
        <topology evidence="1">Multi-pass membrane protein</topology>
    </subcellularLocation>
</comment>
<sequence length="522" mass="58059">MEKEPNSNIIPDSPEPDDSIDRDIQQAKQQERNLLRKIDLHLVFPLWVLFVFGFLDRINLGNASVLGVVKDLDMSGTQLAVAMQVFFVPYILFDVPSNIVLRRVAPSVWISALAFLWGISLSSPSFETIRFILAQLMVGITSMCQGFVKHASGLIACRFFMGLFEAGFVPGCTYLMAMFYQRHEYQRRFSLFWVAGLVAGAFGGLLAYALNHMDGLQGYAGWRWIFIIEGLLSAVLAVPMKFILADWPDQARFLSGREKELLRGRLARDLVRRQPETDGYRGISIATMDRLDRTACKRILSDWKIYIGSIIYLGVTVSGYATALFIPSIMASLGYSGIQSQIHSIPVWIVAAVVTLLVSVATDRLKHRYGFIMFGVFVASIGYVLLLCRPSSTVPVGVHYMAVFFVTTGTYIVQPVTLVWMANNLAGHYKRAVGLAVQVGVGNVGGIIASNVFNADLAPQYTAGYAVSLGMMLLCGVMSSVFAWGVATENRRRERGGRDYRLRVESALRNMGDDDPRFRFVL</sequence>
<accession>A0A507QH27</accession>
<feature type="transmembrane region" description="Helical" evidence="7">
    <location>
        <begin position="38"/>
        <end position="55"/>
    </location>
</feature>
<dbReference type="InterPro" id="IPR011701">
    <property type="entry name" value="MFS"/>
</dbReference>
<feature type="transmembrane region" description="Helical" evidence="7">
    <location>
        <begin position="100"/>
        <end position="119"/>
    </location>
</feature>
<dbReference type="PROSITE" id="PS50850">
    <property type="entry name" value="MFS"/>
    <property type="match status" value="1"/>
</dbReference>
<evidence type="ECO:0000259" key="8">
    <source>
        <dbReference type="PROSITE" id="PS50850"/>
    </source>
</evidence>
<feature type="transmembrane region" description="Helical" evidence="7">
    <location>
        <begin position="159"/>
        <end position="179"/>
    </location>
</feature>
<proteinExistence type="predicted"/>
<feature type="domain" description="Major facilitator superfamily (MFS) profile" evidence="8">
    <location>
        <begin position="42"/>
        <end position="491"/>
    </location>
</feature>
<evidence type="ECO:0000256" key="1">
    <source>
        <dbReference type="ARBA" id="ARBA00004141"/>
    </source>
</evidence>
<dbReference type="EMBL" id="VIFY01000299">
    <property type="protein sequence ID" value="TQB67826.1"/>
    <property type="molecule type" value="Genomic_DNA"/>
</dbReference>
<dbReference type="AlphaFoldDB" id="A0A507QH27"/>
<keyword evidence="4 7" id="KW-1133">Transmembrane helix</keyword>
<evidence type="ECO:0000256" key="2">
    <source>
        <dbReference type="ARBA" id="ARBA00022448"/>
    </source>
</evidence>
<dbReference type="FunFam" id="1.20.1250.20:FF:000068">
    <property type="entry name" value="MFS general substrate transporter"/>
    <property type="match status" value="1"/>
</dbReference>
<dbReference type="Pfam" id="PF07690">
    <property type="entry name" value="MFS_1"/>
    <property type="match status" value="1"/>
</dbReference>
<dbReference type="GO" id="GO:0022857">
    <property type="term" value="F:transmembrane transporter activity"/>
    <property type="evidence" value="ECO:0007669"/>
    <property type="project" value="InterPro"/>
</dbReference>
<feature type="transmembrane region" description="Helical" evidence="7">
    <location>
        <begin position="432"/>
        <end position="453"/>
    </location>
</feature>
<evidence type="ECO:0000313" key="9">
    <source>
        <dbReference type="EMBL" id="TQB67826.1"/>
    </source>
</evidence>
<feature type="transmembrane region" description="Helical" evidence="7">
    <location>
        <begin position="305"/>
        <end position="330"/>
    </location>
</feature>
<evidence type="ECO:0000313" key="10">
    <source>
        <dbReference type="Proteomes" id="UP000319663"/>
    </source>
</evidence>
<keyword evidence="2" id="KW-0813">Transport</keyword>
<feature type="transmembrane region" description="Helical" evidence="7">
    <location>
        <begin position="191"/>
        <end position="210"/>
    </location>
</feature>
<dbReference type="InterPro" id="IPR020846">
    <property type="entry name" value="MFS_dom"/>
</dbReference>
<dbReference type="PANTHER" id="PTHR43791:SF52">
    <property type="entry name" value="TRANSPORTER, PUTATIVE (AFU_ORTHOLOGUE AFUA_1G11820)-RELATED"/>
    <property type="match status" value="1"/>
</dbReference>
<protein>
    <recommendedName>
        <fullName evidence="8">Major facilitator superfamily (MFS) profile domain-containing protein</fullName>
    </recommendedName>
</protein>
<keyword evidence="5 7" id="KW-0472">Membrane</keyword>
<keyword evidence="10" id="KW-1185">Reference proteome</keyword>
<feature type="transmembrane region" description="Helical" evidence="7">
    <location>
        <begin position="222"/>
        <end position="244"/>
    </location>
</feature>
<evidence type="ECO:0000256" key="5">
    <source>
        <dbReference type="ARBA" id="ARBA00023136"/>
    </source>
</evidence>
<evidence type="ECO:0000256" key="3">
    <source>
        <dbReference type="ARBA" id="ARBA00022692"/>
    </source>
</evidence>
<dbReference type="GO" id="GO:0016020">
    <property type="term" value="C:membrane"/>
    <property type="evidence" value="ECO:0007669"/>
    <property type="project" value="UniProtKB-SubCell"/>
</dbReference>